<reference evidence="1 2" key="1">
    <citation type="submission" date="2021-06" db="EMBL/GenBank/DDBJ databases">
        <title>Caerostris extrusa draft genome.</title>
        <authorList>
            <person name="Kono N."/>
            <person name="Arakawa K."/>
        </authorList>
    </citation>
    <scope>NUCLEOTIDE SEQUENCE [LARGE SCALE GENOMIC DNA]</scope>
</reference>
<comment type="caution">
    <text evidence="1">The sequence shown here is derived from an EMBL/GenBank/DDBJ whole genome shotgun (WGS) entry which is preliminary data.</text>
</comment>
<evidence type="ECO:0008006" key="3">
    <source>
        <dbReference type="Google" id="ProtNLM"/>
    </source>
</evidence>
<dbReference type="Proteomes" id="UP001054945">
    <property type="component" value="Unassembled WGS sequence"/>
</dbReference>
<accession>A0AAV4WCB9</accession>
<dbReference type="EMBL" id="BPLR01015973">
    <property type="protein sequence ID" value="GIY80141.1"/>
    <property type="molecule type" value="Genomic_DNA"/>
</dbReference>
<name>A0AAV4WCB9_CAEEX</name>
<dbReference type="AlphaFoldDB" id="A0AAV4WCB9"/>
<keyword evidence="2" id="KW-1185">Reference proteome</keyword>
<sequence length="91" mass="10181">MNDLVQRLNTIHGIKCLLYADYLLIWTVTPKKKLVPLTEKLLNQALISLGKVVRSEKLTSQKHIMKALRLITGAVKTSPIDAMLLCTGICH</sequence>
<organism evidence="1 2">
    <name type="scientific">Caerostris extrusa</name>
    <name type="common">Bark spider</name>
    <name type="synonym">Caerostris bankana</name>
    <dbReference type="NCBI Taxonomy" id="172846"/>
    <lineage>
        <taxon>Eukaryota</taxon>
        <taxon>Metazoa</taxon>
        <taxon>Ecdysozoa</taxon>
        <taxon>Arthropoda</taxon>
        <taxon>Chelicerata</taxon>
        <taxon>Arachnida</taxon>
        <taxon>Araneae</taxon>
        <taxon>Araneomorphae</taxon>
        <taxon>Entelegynae</taxon>
        <taxon>Araneoidea</taxon>
        <taxon>Araneidae</taxon>
        <taxon>Caerostris</taxon>
    </lineage>
</organism>
<proteinExistence type="predicted"/>
<evidence type="ECO:0000313" key="2">
    <source>
        <dbReference type="Proteomes" id="UP001054945"/>
    </source>
</evidence>
<evidence type="ECO:0000313" key="1">
    <source>
        <dbReference type="EMBL" id="GIY80141.1"/>
    </source>
</evidence>
<gene>
    <name evidence="1" type="ORF">CEXT_493461</name>
</gene>
<protein>
    <recommendedName>
        <fullName evidence="3">Reverse transcriptase domain-containing protein</fullName>
    </recommendedName>
</protein>